<dbReference type="EMBL" id="VLKY01000008">
    <property type="protein sequence ID" value="TWI53575.1"/>
    <property type="molecule type" value="Genomic_DNA"/>
</dbReference>
<comment type="cofactor">
    <cofactor evidence="1">
        <name>Fe(2+)</name>
        <dbReference type="ChEBI" id="CHEBI:29033"/>
    </cofactor>
</comment>
<reference evidence="2 3" key="1">
    <citation type="journal article" date="2015" name="Stand. Genomic Sci.">
        <title>Genomic Encyclopedia of Bacterial and Archaeal Type Strains, Phase III: the genomes of soil and plant-associated and newly described type strains.</title>
        <authorList>
            <person name="Whitman W.B."/>
            <person name="Woyke T."/>
            <person name="Klenk H.P."/>
            <person name="Zhou Y."/>
            <person name="Lilburn T.G."/>
            <person name="Beck B.J."/>
            <person name="De Vos P."/>
            <person name="Vandamme P."/>
            <person name="Eisen J.A."/>
            <person name="Garrity G."/>
            <person name="Hugenholtz P."/>
            <person name="Kyrpides N.C."/>
        </authorList>
    </citation>
    <scope>NUCLEOTIDE SEQUENCE [LARGE SCALE GENOMIC DNA]</scope>
    <source>
        <strain evidence="2 3">CGMCC 1.6858</strain>
    </source>
</reference>
<protein>
    <submittedName>
        <fullName evidence="2">Phytanoyl-CoA dioxygenase PhyH</fullName>
    </submittedName>
</protein>
<sequence length="251" mass="28515">MNFLEQLTCKGLVIVPKVFSGQEVSLLREELETAIAEDHIFYNNVFDKGMVHNCMLRGKHMAKILDNPVINKYVNSVLSDTCILYAYQSSSLAPGQGNYGGRIHVDSPRFIPGYMTNLGVILPLDDFTEENGATYYLEGSHLLPNAPDTDEFFKKAKRACCNAGDMIVFNPRCFHAAGKNTTDVPRHALTLNYCRSYMRQRFDYPRLISLELMKQFGEDGKRLLGMNVRMPTSLEEFYLPEESRLYKANQG</sequence>
<dbReference type="GO" id="GO:0016706">
    <property type="term" value="F:2-oxoglutarate-dependent dioxygenase activity"/>
    <property type="evidence" value="ECO:0007669"/>
    <property type="project" value="UniProtKB-ARBA"/>
</dbReference>
<dbReference type="Pfam" id="PF05721">
    <property type="entry name" value="PhyH"/>
    <property type="match status" value="1"/>
</dbReference>
<gene>
    <name evidence="2" type="ORF">IQ22_02794</name>
</gene>
<keyword evidence="2" id="KW-0223">Dioxygenase</keyword>
<dbReference type="InterPro" id="IPR008775">
    <property type="entry name" value="Phytyl_CoA_dOase-like"/>
</dbReference>
<dbReference type="OrthoDB" id="9796766at2"/>
<evidence type="ECO:0000313" key="2">
    <source>
        <dbReference type="EMBL" id="TWI53575.1"/>
    </source>
</evidence>
<comment type="caution">
    <text evidence="2">The sequence shown here is derived from an EMBL/GenBank/DDBJ whole genome shotgun (WGS) entry which is preliminary data.</text>
</comment>
<dbReference type="Gene3D" id="2.60.120.620">
    <property type="entry name" value="q2cbj1_9rhob like domain"/>
    <property type="match status" value="1"/>
</dbReference>
<dbReference type="PANTHER" id="PTHR20883:SF48">
    <property type="entry name" value="ECTOINE DIOXYGENASE"/>
    <property type="match status" value="1"/>
</dbReference>
<organism evidence="2 3">
    <name type="scientific">Pseudomonas duriflava</name>
    <dbReference type="NCBI Taxonomy" id="459528"/>
    <lineage>
        <taxon>Bacteria</taxon>
        <taxon>Pseudomonadati</taxon>
        <taxon>Pseudomonadota</taxon>
        <taxon>Gammaproteobacteria</taxon>
        <taxon>Pseudomonadales</taxon>
        <taxon>Pseudomonadaceae</taxon>
        <taxon>Pseudomonas</taxon>
    </lineage>
</organism>
<proteinExistence type="predicted"/>
<evidence type="ECO:0000256" key="1">
    <source>
        <dbReference type="ARBA" id="ARBA00001954"/>
    </source>
</evidence>
<keyword evidence="2" id="KW-0560">Oxidoreductase</keyword>
<dbReference type="PANTHER" id="PTHR20883">
    <property type="entry name" value="PHYTANOYL-COA DIOXYGENASE DOMAIN CONTAINING 1"/>
    <property type="match status" value="1"/>
</dbReference>
<dbReference type="SUPFAM" id="SSF51197">
    <property type="entry name" value="Clavaminate synthase-like"/>
    <property type="match status" value="1"/>
</dbReference>
<name>A0A562Q9Y4_9PSED</name>
<evidence type="ECO:0000313" key="3">
    <source>
        <dbReference type="Proteomes" id="UP000316905"/>
    </source>
</evidence>
<dbReference type="AlphaFoldDB" id="A0A562Q9Y4"/>
<dbReference type="Proteomes" id="UP000316905">
    <property type="component" value="Unassembled WGS sequence"/>
</dbReference>
<accession>A0A562Q9Y4</accession>
<dbReference type="GO" id="GO:0005506">
    <property type="term" value="F:iron ion binding"/>
    <property type="evidence" value="ECO:0007669"/>
    <property type="project" value="UniProtKB-ARBA"/>
</dbReference>
<dbReference type="RefSeq" id="WP_145142851.1">
    <property type="nucleotide sequence ID" value="NZ_VLKY01000008.1"/>
</dbReference>
<keyword evidence="3" id="KW-1185">Reference proteome</keyword>